<dbReference type="RefSeq" id="WP_112294348.1">
    <property type="nucleotide sequence ID" value="NZ_CBCSBS010000001.1"/>
</dbReference>
<sequence length="224" mass="25624">MQKIYKPLYTPEERVRRDQTKWTLVQGILAPVQFLVFLVSLYLVVRFLWTGEGESAANISVVVKTLTLYTIMITGCIWEKVVFNCYLFAPAFFWEDVFSMLVLLLHTLYLVALATGYLDQYQLMILALAAYATYVINAGQFIWKLRMARLDQEKKQRESRIGAEAIRLEAAQAASVYSSKATLTGLSAEEAEELHRNLVQGTQFFGFIAIIAHLLAYIYSPWLK</sequence>
<feature type="transmembrane region" description="Helical" evidence="15">
    <location>
        <begin position="85"/>
        <end position="109"/>
    </location>
</feature>
<reference evidence="18" key="1">
    <citation type="submission" date="2018-06" db="EMBL/GenBank/DDBJ databases">
        <title>Description of a new Polynucleobacter species.</title>
        <authorList>
            <person name="Hahn M.W."/>
        </authorList>
    </citation>
    <scope>NUCLEOTIDE SEQUENCE [LARGE SCALE GENOMIC DNA]</scope>
    <source>
        <strain evidence="18">MG-25-Pas1-D2</strain>
    </source>
</reference>
<evidence type="ECO:0000313" key="18">
    <source>
        <dbReference type="Proteomes" id="UP000248592"/>
    </source>
</evidence>
<evidence type="ECO:0000256" key="7">
    <source>
        <dbReference type="ARBA" id="ARBA00022692"/>
    </source>
</evidence>
<dbReference type="GO" id="GO:0019684">
    <property type="term" value="P:photosynthesis, light reaction"/>
    <property type="evidence" value="ECO:0007669"/>
    <property type="project" value="InterPro"/>
</dbReference>
<comment type="subcellular location">
    <subcellularLocation>
        <location evidence="2">Cell inner membrane</location>
        <topology evidence="2">Single-pass type II membrane protein</topology>
    </subcellularLocation>
</comment>
<evidence type="ECO:0000256" key="11">
    <source>
        <dbReference type="ARBA" id="ARBA00022989"/>
    </source>
</evidence>
<keyword evidence="4" id="KW-1003">Cell membrane</keyword>
<comment type="function">
    <text evidence="1">Antenna complexes are light-harvesting systems, which transfer the excitation energy to the reaction centers.</text>
</comment>
<feature type="transmembrane region" description="Helical" evidence="15">
    <location>
        <begin position="121"/>
        <end position="143"/>
    </location>
</feature>
<dbReference type="InterPro" id="IPR035889">
    <property type="entry name" value="Light-harvesting_complex"/>
</dbReference>
<keyword evidence="13 15" id="KW-0472">Membrane</keyword>
<dbReference type="Pfam" id="PF00556">
    <property type="entry name" value="LHC"/>
    <property type="match status" value="1"/>
</dbReference>
<dbReference type="InterPro" id="IPR002362">
    <property type="entry name" value="LHB-1/5"/>
</dbReference>
<feature type="transmembrane region" description="Helical" evidence="15">
    <location>
        <begin position="21"/>
        <end position="45"/>
    </location>
</feature>
<keyword evidence="11 15" id="KW-1133">Transmembrane helix</keyword>
<evidence type="ECO:0000256" key="15">
    <source>
        <dbReference type="SAM" id="Phobius"/>
    </source>
</evidence>
<protein>
    <submittedName>
        <fullName evidence="17">2-vinyl bacteriochlorophyllide hydratase</fullName>
    </submittedName>
</protein>
<keyword evidence="9" id="KW-0460">Magnesium</keyword>
<organism evidence="17 18">
    <name type="scientific">Polynucleobacter paneuropaeus</name>
    <dbReference type="NCBI Taxonomy" id="2527775"/>
    <lineage>
        <taxon>Bacteria</taxon>
        <taxon>Pseudomonadati</taxon>
        <taxon>Pseudomonadota</taxon>
        <taxon>Betaproteobacteria</taxon>
        <taxon>Burkholderiales</taxon>
        <taxon>Burkholderiaceae</taxon>
        <taxon>Polynucleobacter</taxon>
    </lineage>
</organism>
<evidence type="ECO:0000313" key="17">
    <source>
        <dbReference type="EMBL" id="AWW49240.1"/>
    </source>
</evidence>
<feature type="transmembrane region" description="Helical" evidence="15">
    <location>
        <begin position="204"/>
        <end position="222"/>
    </location>
</feature>
<comment type="similarity">
    <text evidence="3">Belongs to the antenna complex beta subunit family.</text>
</comment>
<dbReference type="Proteomes" id="UP000248592">
    <property type="component" value="Chromosome"/>
</dbReference>
<feature type="transmembrane region" description="Helical" evidence="15">
    <location>
        <begin position="57"/>
        <end position="78"/>
    </location>
</feature>
<dbReference type="Pfam" id="PF07284">
    <property type="entry name" value="BCHF"/>
    <property type="match status" value="1"/>
</dbReference>
<evidence type="ECO:0000256" key="12">
    <source>
        <dbReference type="ARBA" id="ARBA00022991"/>
    </source>
</evidence>
<keyword evidence="14" id="KW-0437">Light-harvesting polypeptide</keyword>
<keyword evidence="8" id="KW-0479">Metal-binding</keyword>
<gene>
    <name evidence="17" type="primary">bchF</name>
    <name evidence="17" type="ORF">Pas1_01910</name>
</gene>
<evidence type="ECO:0000256" key="14">
    <source>
        <dbReference type="ARBA" id="ARBA00023243"/>
    </source>
</evidence>
<keyword evidence="10" id="KW-0076">Bacteriochlorophyll</keyword>
<evidence type="ECO:0000256" key="9">
    <source>
        <dbReference type="ARBA" id="ARBA00022842"/>
    </source>
</evidence>
<keyword evidence="5" id="KW-0148">Chlorophyll</keyword>
<dbReference type="AlphaFoldDB" id="A0A2Z4JR62"/>
<keyword evidence="12" id="KW-0157">Chromophore</keyword>
<name>A0A2Z4JR62_9BURK</name>
<accession>A0A2Z4JR62</accession>
<evidence type="ECO:0000256" key="13">
    <source>
        <dbReference type="ARBA" id="ARBA00023136"/>
    </source>
</evidence>
<proteinExistence type="inferred from homology"/>
<dbReference type="GO" id="GO:0046872">
    <property type="term" value="F:metal ion binding"/>
    <property type="evidence" value="ECO:0007669"/>
    <property type="project" value="UniProtKB-KW"/>
</dbReference>
<dbReference type="Gene3D" id="1.20.5.250">
    <property type="match status" value="1"/>
</dbReference>
<evidence type="ECO:0000256" key="3">
    <source>
        <dbReference type="ARBA" id="ARBA00011052"/>
    </source>
</evidence>
<evidence type="ECO:0000256" key="8">
    <source>
        <dbReference type="ARBA" id="ARBA00022723"/>
    </source>
</evidence>
<evidence type="ECO:0000256" key="6">
    <source>
        <dbReference type="ARBA" id="ARBA00022549"/>
    </source>
</evidence>
<dbReference type="InterPro" id="IPR023624">
    <property type="entry name" value="Antenna_beta_dom_sf"/>
</dbReference>
<dbReference type="PRINTS" id="PR00674">
    <property type="entry name" value="LIGHTHARVSTB"/>
</dbReference>
<dbReference type="GO" id="GO:0030077">
    <property type="term" value="C:plasma membrane light-harvesting complex"/>
    <property type="evidence" value="ECO:0007669"/>
    <property type="project" value="InterPro"/>
</dbReference>
<dbReference type="GO" id="GO:0042314">
    <property type="term" value="F:bacteriochlorophyll binding"/>
    <property type="evidence" value="ECO:0007669"/>
    <property type="project" value="UniProtKB-KW"/>
</dbReference>
<evidence type="ECO:0000256" key="4">
    <source>
        <dbReference type="ARBA" id="ARBA00022475"/>
    </source>
</evidence>
<dbReference type="NCBIfam" id="TIGR02020">
    <property type="entry name" value="BchF"/>
    <property type="match status" value="1"/>
</dbReference>
<keyword evidence="7 15" id="KW-0812">Transmembrane</keyword>
<dbReference type="GO" id="GO:0016836">
    <property type="term" value="F:hydro-lyase activity"/>
    <property type="evidence" value="ECO:0007669"/>
    <property type="project" value="InterPro"/>
</dbReference>
<evidence type="ECO:0000256" key="10">
    <source>
        <dbReference type="ARBA" id="ARBA00022956"/>
    </source>
</evidence>
<dbReference type="InterPro" id="IPR023623">
    <property type="entry name" value="Antenna_beta_CS"/>
</dbReference>
<dbReference type="SUPFAM" id="SSF56918">
    <property type="entry name" value="Light-harvesting complex subunits"/>
    <property type="match status" value="1"/>
</dbReference>
<dbReference type="GO" id="GO:0019685">
    <property type="term" value="P:photosynthesis, dark reaction"/>
    <property type="evidence" value="ECO:0007669"/>
    <property type="project" value="InterPro"/>
</dbReference>
<dbReference type="EMBL" id="CP030085">
    <property type="protein sequence ID" value="AWW49240.1"/>
    <property type="molecule type" value="Genomic_DNA"/>
</dbReference>
<dbReference type="GO" id="GO:0030494">
    <property type="term" value="P:bacteriochlorophyll biosynthetic process"/>
    <property type="evidence" value="ECO:0007669"/>
    <property type="project" value="InterPro"/>
</dbReference>
<feature type="domain" description="Antenna complex alpha/beta subunit" evidence="16">
    <location>
        <begin position="189"/>
        <end position="223"/>
    </location>
</feature>
<dbReference type="GO" id="GO:0005886">
    <property type="term" value="C:plasma membrane"/>
    <property type="evidence" value="ECO:0007669"/>
    <property type="project" value="UniProtKB-SubCell"/>
</dbReference>
<evidence type="ECO:0000256" key="1">
    <source>
        <dbReference type="ARBA" id="ARBA00002455"/>
    </source>
</evidence>
<evidence type="ECO:0000256" key="5">
    <source>
        <dbReference type="ARBA" id="ARBA00022494"/>
    </source>
</evidence>
<keyword evidence="6" id="KW-0042">Antenna complex</keyword>
<evidence type="ECO:0000256" key="2">
    <source>
        <dbReference type="ARBA" id="ARBA00004249"/>
    </source>
</evidence>
<dbReference type="InterPro" id="IPR009905">
    <property type="entry name" value="BCHF"/>
</dbReference>
<evidence type="ECO:0000259" key="16">
    <source>
        <dbReference type="Pfam" id="PF00556"/>
    </source>
</evidence>
<dbReference type="InterPro" id="IPR000066">
    <property type="entry name" value="Antenna_a/b"/>
</dbReference>
<dbReference type="PROSITE" id="PS00969">
    <property type="entry name" value="ANTENNA_COMP_BETA"/>
    <property type="match status" value="1"/>
</dbReference>